<keyword evidence="4" id="KW-0677">Repeat</keyword>
<dbReference type="SUPFAM" id="SSF48371">
    <property type="entry name" value="ARM repeat"/>
    <property type="match status" value="2"/>
</dbReference>
<feature type="repeat" description="ARM" evidence="6">
    <location>
        <begin position="484"/>
        <end position="518"/>
    </location>
</feature>
<keyword evidence="5" id="KW-0539">Nucleus</keyword>
<dbReference type="Proteomes" id="UP000193944">
    <property type="component" value="Unassembled WGS sequence"/>
</dbReference>
<evidence type="ECO:0000256" key="3">
    <source>
        <dbReference type="ARBA" id="ARBA00022490"/>
    </source>
</evidence>
<dbReference type="EMBL" id="MCFG01000403">
    <property type="protein sequence ID" value="ORX71687.1"/>
    <property type="molecule type" value="Genomic_DNA"/>
</dbReference>
<keyword evidence="3" id="KW-0963">Cytoplasm</keyword>
<evidence type="ECO:0000313" key="7">
    <source>
        <dbReference type="EMBL" id="ORX71687.1"/>
    </source>
</evidence>
<evidence type="ECO:0000256" key="1">
    <source>
        <dbReference type="ARBA" id="ARBA00004123"/>
    </source>
</evidence>
<evidence type="ECO:0000256" key="2">
    <source>
        <dbReference type="ARBA" id="ARBA00004496"/>
    </source>
</evidence>
<dbReference type="GO" id="GO:0005737">
    <property type="term" value="C:cytoplasm"/>
    <property type="evidence" value="ECO:0007669"/>
    <property type="project" value="UniProtKB-SubCell"/>
</dbReference>
<organism evidence="7 8">
    <name type="scientific">Anaeromyces robustus</name>
    <dbReference type="NCBI Taxonomy" id="1754192"/>
    <lineage>
        <taxon>Eukaryota</taxon>
        <taxon>Fungi</taxon>
        <taxon>Fungi incertae sedis</taxon>
        <taxon>Chytridiomycota</taxon>
        <taxon>Chytridiomycota incertae sedis</taxon>
        <taxon>Neocallimastigomycetes</taxon>
        <taxon>Neocallimastigales</taxon>
        <taxon>Neocallimastigaceae</taxon>
        <taxon>Anaeromyces</taxon>
    </lineage>
</organism>
<sequence>MLTNHEEKHQQAVSALSSSNSEEQLKAVRFIKNSVIGNITKKKLYMDLNIAPILIKILSEDAYNNDMKIQTAVIIASIANGNEQNISKLVESGAIKPLLETFKITDPRLYESSARALKALLESDKTPHETLFEEQYLKNIISHLNPSDSNLSGSIAMRNNPYRISEVTAQLISKISTLTEEQNKIAQNGAIPLLLDLITAKYDFYPKVQEAALEALSCLCKENIDICIEVINSPIDDEGKTTIKRFLKLVHSKRPEMKLLAITCLTNIYRSNVSQVDLKKDILLIVLPALIKLLIITDSNSLTQSIQSINAQERAPMIFSYLISEDKDLQKAAMEGDAITKLANIIKMTAASDDEQNNFENYIPTNTTLHNERLRESSLFAIGSICAYEEEYREQVIEAKLLPIIVQSMSHPNYGIRMAACHCTKSLSRSVKNLRTTLVDSGVITPLLKLLSDPDVQVQIVACAALCNVVLDFSPMKKVVLENGGVKRLVTLVHSMDSNLRLNAIWALKNIVFSAESQIKDQLMKELGWDELYMLINDKELDIQEQAMNLLRNLACSSEYDIEETIKGLGETRIINIFESKLQWGIQNTNTNSKVDDIIIQTIWSLVNIYAGNEKHKKLLMTDNILEYLFQFINHKNEIIRLTVIWCCLNLTNPDDVGTPERKKKLISLHFPNAFKMIVNDPKIDVRNKVKEVLKHFEEPAEIQSYKSLTMPLNRSNESLLSDLSLHNNQSDDDDDDEDYYGGYLPPDIY</sequence>
<dbReference type="GO" id="GO:0005634">
    <property type="term" value="C:nucleus"/>
    <property type="evidence" value="ECO:0007669"/>
    <property type="project" value="UniProtKB-SubCell"/>
</dbReference>
<dbReference type="Pfam" id="PF00514">
    <property type="entry name" value="Arm"/>
    <property type="match status" value="2"/>
</dbReference>
<dbReference type="PANTHER" id="PTHR15651:SF7">
    <property type="entry name" value="ARMADILLO REPEAT-CONTAINING PROTEIN 8"/>
    <property type="match status" value="1"/>
</dbReference>
<dbReference type="InterPro" id="IPR038739">
    <property type="entry name" value="ARMC8/Vid28"/>
</dbReference>
<dbReference type="SMART" id="SM00185">
    <property type="entry name" value="ARM"/>
    <property type="match status" value="5"/>
</dbReference>
<accession>A0A1Y1WDT2</accession>
<dbReference type="OrthoDB" id="5559898at2759"/>
<comment type="subcellular location">
    <subcellularLocation>
        <location evidence="2">Cytoplasm</location>
    </subcellularLocation>
    <subcellularLocation>
        <location evidence="1">Nucleus</location>
    </subcellularLocation>
</comment>
<dbReference type="PANTHER" id="PTHR15651">
    <property type="entry name" value="ARMADILLO REPEAT-CONTAINING PROTEIN 8"/>
    <property type="match status" value="1"/>
</dbReference>
<dbReference type="AlphaFoldDB" id="A0A1Y1WDT2"/>
<protein>
    <submittedName>
        <fullName evidence="7">ARM repeat-containing protein</fullName>
    </submittedName>
</protein>
<dbReference type="InterPro" id="IPR016024">
    <property type="entry name" value="ARM-type_fold"/>
</dbReference>
<keyword evidence="8" id="KW-1185">Reference proteome</keyword>
<dbReference type="InterPro" id="IPR000225">
    <property type="entry name" value="Armadillo"/>
</dbReference>
<gene>
    <name evidence="7" type="ORF">BCR32DRAFT_330095</name>
</gene>
<name>A0A1Y1WDT2_9FUNG</name>
<dbReference type="InterPro" id="IPR011989">
    <property type="entry name" value="ARM-like"/>
</dbReference>
<evidence type="ECO:0000256" key="6">
    <source>
        <dbReference type="PROSITE-ProRule" id="PRU00259"/>
    </source>
</evidence>
<dbReference type="GO" id="GO:0034657">
    <property type="term" value="C:GID complex"/>
    <property type="evidence" value="ECO:0007669"/>
    <property type="project" value="TreeGrafter"/>
</dbReference>
<proteinExistence type="predicted"/>
<dbReference type="PROSITE" id="PS50176">
    <property type="entry name" value="ARM_REPEAT"/>
    <property type="match status" value="2"/>
</dbReference>
<dbReference type="Gene3D" id="1.25.10.10">
    <property type="entry name" value="Leucine-rich Repeat Variant"/>
    <property type="match status" value="2"/>
</dbReference>
<evidence type="ECO:0000256" key="4">
    <source>
        <dbReference type="ARBA" id="ARBA00022737"/>
    </source>
</evidence>
<reference evidence="7 8" key="1">
    <citation type="submission" date="2016-08" db="EMBL/GenBank/DDBJ databases">
        <title>A Parts List for Fungal Cellulosomes Revealed by Comparative Genomics.</title>
        <authorList>
            <consortium name="DOE Joint Genome Institute"/>
            <person name="Haitjema C.H."/>
            <person name="Gilmore S.P."/>
            <person name="Henske J.K."/>
            <person name="Solomon K.V."/>
            <person name="De Groot R."/>
            <person name="Kuo A."/>
            <person name="Mondo S.J."/>
            <person name="Salamov A.A."/>
            <person name="Labutti K."/>
            <person name="Zhao Z."/>
            <person name="Chiniquy J."/>
            <person name="Barry K."/>
            <person name="Brewer H.M."/>
            <person name="Purvine S.O."/>
            <person name="Wright A.T."/>
            <person name="Boxma B."/>
            <person name="Van Alen T."/>
            <person name="Hackstein J.H."/>
            <person name="Baker S.E."/>
            <person name="Grigoriev I.V."/>
            <person name="O'Malley M.A."/>
        </authorList>
    </citation>
    <scope>NUCLEOTIDE SEQUENCE [LARGE SCALE GENOMIC DNA]</scope>
    <source>
        <strain evidence="7 8">S4</strain>
    </source>
</reference>
<evidence type="ECO:0000256" key="5">
    <source>
        <dbReference type="ARBA" id="ARBA00023242"/>
    </source>
</evidence>
<evidence type="ECO:0000313" key="8">
    <source>
        <dbReference type="Proteomes" id="UP000193944"/>
    </source>
</evidence>
<dbReference type="STRING" id="1754192.A0A1Y1WDT2"/>
<comment type="caution">
    <text evidence="7">The sequence shown here is derived from an EMBL/GenBank/DDBJ whole genome shotgun (WGS) entry which is preliminary data.</text>
</comment>
<dbReference type="GO" id="GO:0043161">
    <property type="term" value="P:proteasome-mediated ubiquitin-dependent protein catabolic process"/>
    <property type="evidence" value="ECO:0007669"/>
    <property type="project" value="TreeGrafter"/>
</dbReference>
<reference evidence="7 8" key="2">
    <citation type="submission" date="2016-08" db="EMBL/GenBank/DDBJ databases">
        <title>Pervasive Adenine N6-methylation of Active Genes in Fungi.</title>
        <authorList>
            <consortium name="DOE Joint Genome Institute"/>
            <person name="Mondo S.J."/>
            <person name="Dannebaum R.O."/>
            <person name="Kuo R.C."/>
            <person name="Labutti K."/>
            <person name="Haridas S."/>
            <person name="Kuo A."/>
            <person name="Salamov A."/>
            <person name="Ahrendt S.R."/>
            <person name="Lipzen A."/>
            <person name="Sullivan W."/>
            <person name="Andreopoulos W.B."/>
            <person name="Clum A."/>
            <person name="Lindquist E."/>
            <person name="Daum C."/>
            <person name="Ramamoorthy G.K."/>
            <person name="Gryganskyi A."/>
            <person name="Culley D."/>
            <person name="Magnuson J.K."/>
            <person name="James T.Y."/>
            <person name="O'Malley M.A."/>
            <person name="Stajich J.E."/>
            <person name="Spatafora J.W."/>
            <person name="Visel A."/>
            <person name="Grigoriev I.V."/>
        </authorList>
    </citation>
    <scope>NUCLEOTIDE SEQUENCE [LARGE SCALE GENOMIC DNA]</scope>
    <source>
        <strain evidence="7 8">S4</strain>
    </source>
</reference>
<feature type="repeat" description="ARM" evidence="6">
    <location>
        <begin position="442"/>
        <end position="484"/>
    </location>
</feature>